<dbReference type="PRINTS" id="PR00032">
    <property type="entry name" value="HTHARAC"/>
</dbReference>
<organism evidence="5 6">
    <name type="scientific">Roseibacillus persicicus</name>
    <dbReference type="NCBI Taxonomy" id="454148"/>
    <lineage>
        <taxon>Bacteria</taxon>
        <taxon>Pseudomonadati</taxon>
        <taxon>Verrucomicrobiota</taxon>
        <taxon>Verrucomicrobiia</taxon>
        <taxon>Verrucomicrobiales</taxon>
        <taxon>Verrucomicrobiaceae</taxon>
        <taxon>Roseibacillus</taxon>
    </lineage>
</organism>
<protein>
    <recommendedName>
        <fullName evidence="4">HTH araC/xylS-type domain-containing protein</fullName>
    </recommendedName>
</protein>
<dbReference type="InterPro" id="IPR018060">
    <property type="entry name" value="HTH_AraC"/>
</dbReference>
<dbReference type="InterPro" id="IPR018062">
    <property type="entry name" value="HTH_AraC-typ_CS"/>
</dbReference>
<dbReference type="PROSITE" id="PS00041">
    <property type="entry name" value="HTH_ARAC_FAMILY_1"/>
    <property type="match status" value="1"/>
</dbReference>
<evidence type="ECO:0000313" key="5">
    <source>
        <dbReference type="EMBL" id="GHC46955.1"/>
    </source>
</evidence>
<dbReference type="InterPro" id="IPR018771">
    <property type="entry name" value="PocR_dom"/>
</dbReference>
<comment type="caution">
    <text evidence="5">The sequence shown here is derived from an EMBL/GenBank/DDBJ whole genome shotgun (WGS) entry which is preliminary data.</text>
</comment>
<sequence>MASPETSSALKLPSFEQALFLRLQESDLFKGYCDAFRMATGLPLRFMRADEEWCLNEHRQNQSPFCEMLHHCSVACHDCKTINHRLMKEAEVKGPASCGCFAGLCATAVPIRMGATTIGYLKTGQVFHRQPTEQQFQILSEKLSSNGVKSKELKDLKTAYFETQTVDPKRYDSMISLLDSFSKQLSQHAEELAMVEEGKEPAAILKARTFIHQHLDEPLPLGIVARQAGLSESHFCRVFKEITGLTLTDYVTRARIAWARKELLRPATRVSEIAFQVGFQSLSQFNRSFAKINGCSPSAWREQQLEKLSA</sequence>
<evidence type="ECO:0000256" key="3">
    <source>
        <dbReference type="ARBA" id="ARBA00023163"/>
    </source>
</evidence>
<dbReference type="Proteomes" id="UP000644507">
    <property type="component" value="Unassembled WGS sequence"/>
</dbReference>
<keyword evidence="1" id="KW-0805">Transcription regulation</keyword>
<dbReference type="PROSITE" id="PS01124">
    <property type="entry name" value="HTH_ARAC_FAMILY_2"/>
    <property type="match status" value="1"/>
</dbReference>
<dbReference type="InterPro" id="IPR009057">
    <property type="entry name" value="Homeodomain-like_sf"/>
</dbReference>
<keyword evidence="3" id="KW-0804">Transcription</keyword>
<keyword evidence="6" id="KW-1185">Reference proteome</keyword>
<dbReference type="PANTHER" id="PTHR46796:SF6">
    <property type="entry name" value="ARAC SUBFAMILY"/>
    <property type="match status" value="1"/>
</dbReference>
<dbReference type="AlphaFoldDB" id="A0A918WHK9"/>
<evidence type="ECO:0000256" key="2">
    <source>
        <dbReference type="ARBA" id="ARBA00023125"/>
    </source>
</evidence>
<dbReference type="GO" id="GO:0003700">
    <property type="term" value="F:DNA-binding transcription factor activity"/>
    <property type="evidence" value="ECO:0007669"/>
    <property type="project" value="InterPro"/>
</dbReference>
<dbReference type="InterPro" id="IPR020449">
    <property type="entry name" value="Tscrpt_reg_AraC-type_HTH"/>
</dbReference>
<evidence type="ECO:0000313" key="6">
    <source>
        <dbReference type="Proteomes" id="UP000644507"/>
    </source>
</evidence>
<dbReference type="SUPFAM" id="SSF46689">
    <property type="entry name" value="Homeodomain-like"/>
    <property type="match status" value="2"/>
</dbReference>
<name>A0A918WHK9_9BACT</name>
<reference evidence="5" key="1">
    <citation type="journal article" date="2014" name="Int. J. Syst. Evol. Microbiol.">
        <title>Complete genome sequence of Corynebacterium casei LMG S-19264T (=DSM 44701T), isolated from a smear-ripened cheese.</title>
        <authorList>
            <consortium name="US DOE Joint Genome Institute (JGI-PGF)"/>
            <person name="Walter F."/>
            <person name="Albersmeier A."/>
            <person name="Kalinowski J."/>
            <person name="Ruckert C."/>
        </authorList>
    </citation>
    <scope>NUCLEOTIDE SEQUENCE</scope>
    <source>
        <strain evidence="5">KCTC 12988</strain>
    </source>
</reference>
<evidence type="ECO:0000259" key="4">
    <source>
        <dbReference type="PROSITE" id="PS01124"/>
    </source>
</evidence>
<evidence type="ECO:0000256" key="1">
    <source>
        <dbReference type="ARBA" id="ARBA00023015"/>
    </source>
</evidence>
<feature type="domain" description="HTH araC/xylS-type" evidence="4">
    <location>
        <begin position="205"/>
        <end position="303"/>
    </location>
</feature>
<reference evidence="5" key="2">
    <citation type="submission" date="2020-09" db="EMBL/GenBank/DDBJ databases">
        <authorList>
            <person name="Sun Q."/>
            <person name="Kim S."/>
        </authorList>
    </citation>
    <scope>NUCLEOTIDE SEQUENCE</scope>
    <source>
        <strain evidence="5">KCTC 12988</strain>
    </source>
</reference>
<proteinExistence type="predicted"/>
<dbReference type="Pfam" id="PF10114">
    <property type="entry name" value="PocR"/>
    <property type="match status" value="1"/>
</dbReference>
<dbReference type="SMART" id="SM00342">
    <property type="entry name" value="HTH_ARAC"/>
    <property type="match status" value="1"/>
</dbReference>
<dbReference type="GO" id="GO:0043565">
    <property type="term" value="F:sequence-specific DNA binding"/>
    <property type="evidence" value="ECO:0007669"/>
    <property type="project" value="InterPro"/>
</dbReference>
<accession>A0A918WHK9</accession>
<dbReference type="InterPro" id="IPR050204">
    <property type="entry name" value="AraC_XylS_family_regulators"/>
</dbReference>
<dbReference type="PANTHER" id="PTHR46796">
    <property type="entry name" value="HTH-TYPE TRANSCRIPTIONAL ACTIVATOR RHAS-RELATED"/>
    <property type="match status" value="1"/>
</dbReference>
<dbReference type="Pfam" id="PF12833">
    <property type="entry name" value="HTH_18"/>
    <property type="match status" value="1"/>
</dbReference>
<dbReference type="EMBL" id="BMXI01000003">
    <property type="protein sequence ID" value="GHC46955.1"/>
    <property type="molecule type" value="Genomic_DNA"/>
</dbReference>
<gene>
    <name evidence="5" type="ORF">GCM10007100_10830</name>
</gene>
<dbReference type="RefSeq" id="WP_189568065.1">
    <property type="nucleotide sequence ID" value="NZ_BMXI01000003.1"/>
</dbReference>
<keyword evidence="2" id="KW-0238">DNA-binding</keyword>
<dbReference type="Gene3D" id="1.10.10.60">
    <property type="entry name" value="Homeodomain-like"/>
    <property type="match status" value="2"/>
</dbReference>